<dbReference type="STRING" id="161895.CPHO_09700"/>
<proteinExistence type="inferred from homology"/>
<dbReference type="SUPFAM" id="SSF88659">
    <property type="entry name" value="Sigma3 and sigma4 domains of RNA polymerase sigma factors"/>
    <property type="match status" value="1"/>
</dbReference>
<dbReference type="Proteomes" id="UP000185491">
    <property type="component" value="Chromosome"/>
</dbReference>
<gene>
    <name evidence="8" type="ORF">CPHO_09700</name>
</gene>
<comment type="similarity">
    <text evidence="1">Belongs to the sigma-70 factor family. ECF subfamily.</text>
</comment>
<dbReference type="InterPro" id="IPR007627">
    <property type="entry name" value="RNA_pol_sigma70_r2"/>
</dbReference>
<dbReference type="PANTHER" id="PTHR43133:SF25">
    <property type="entry name" value="RNA POLYMERASE SIGMA FACTOR RFAY-RELATED"/>
    <property type="match status" value="1"/>
</dbReference>
<accession>A0A1L7D4P9</accession>
<reference evidence="8 9" key="1">
    <citation type="submission" date="2014-08" db="EMBL/GenBank/DDBJ databases">
        <title>Complete genome sequence of Corynebacterium phocae M408/89/1(T)(=DSM 44612(T)), isolated from the common seal (Phoca vitulina).</title>
        <authorList>
            <person name="Ruckert C."/>
            <person name="Albersmeier A."/>
            <person name="Winkler A."/>
            <person name="Kalinowski J."/>
        </authorList>
    </citation>
    <scope>NUCLEOTIDE SEQUENCE [LARGE SCALE GENOMIC DNA]</scope>
    <source>
        <strain evidence="8 9">M408/89/1</strain>
    </source>
</reference>
<dbReference type="AlphaFoldDB" id="A0A1L7D4P9"/>
<dbReference type="InterPro" id="IPR013325">
    <property type="entry name" value="RNA_pol_sigma_r2"/>
</dbReference>
<evidence type="ECO:0000256" key="5">
    <source>
        <dbReference type="ARBA" id="ARBA00023163"/>
    </source>
</evidence>
<evidence type="ECO:0000259" key="7">
    <source>
        <dbReference type="Pfam" id="PF08281"/>
    </source>
</evidence>
<protein>
    <recommendedName>
        <fullName evidence="10">RNA polymerase</fullName>
    </recommendedName>
</protein>
<evidence type="ECO:0000256" key="3">
    <source>
        <dbReference type="ARBA" id="ARBA00023082"/>
    </source>
</evidence>
<dbReference type="Gene3D" id="1.10.1740.10">
    <property type="match status" value="1"/>
</dbReference>
<dbReference type="SUPFAM" id="SSF88946">
    <property type="entry name" value="Sigma2 domain of RNA polymerase sigma factors"/>
    <property type="match status" value="1"/>
</dbReference>
<feature type="domain" description="RNA polymerase sigma factor 70 region 4 type 2" evidence="7">
    <location>
        <begin position="99"/>
        <end position="150"/>
    </location>
</feature>
<dbReference type="GO" id="GO:0016987">
    <property type="term" value="F:sigma factor activity"/>
    <property type="evidence" value="ECO:0007669"/>
    <property type="project" value="UniProtKB-KW"/>
</dbReference>
<dbReference type="GO" id="GO:0006352">
    <property type="term" value="P:DNA-templated transcription initiation"/>
    <property type="evidence" value="ECO:0007669"/>
    <property type="project" value="InterPro"/>
</dbReference>
<dbReference type="Pfam" id="PF04542">
    <property type="entry name" value="Sigma70_r2"/>
    <property type="match status" value="1"/>
</dbReference>
<evidence type="ECO:0000256" key="2">
    <source>
        <dbReference type="ARBA" id="ARBA00023015"/>
    </source>
</evidence>
<evidence type="ECO:0000256" key="4">
    <source>
        <dbReference type="ARBA" id="ARBA00023125"/>
    </source>
</evidence>
<sequence length="158" mass="17954">MEHVDFTQAYREHYPAVLAFLRRRVPAERAEDLAAETFARAWRNFETVKGPVLPWFYGVARNVMREYYRKESSTPELDTIDDHDSVGVDFSPNVDLSLDINRALLTLGTADREILTLHAWEGLSAAEIAATLNLSAVNARVRLHRARTRLAEALEKTS</sequence>
<feature type="domain" description="RNA polymerase sigma-70 region 2" evidence="6">
    <location>
        <begin position="10"/>
        <end position="72"/>
    </location>
</feature>
<keyword evidence="3" id="KW-0731">Sigma factor</keyword>
<keyword evidence="5" id="KW-0804">Transcription</keyword>
<dbReference type="InterPro" id="IPR013249">
    <property type="entry name" value="RNA_pol_sigma70_r4_t2"/>
</dbReference>
<dbReference type="Gene3D" id="1.10.10.10">
    <property type="entry name" value="Winged helix-like DNA-binding domain superfamily/Winged helix DNA-binding domain"/>
    <property type="match status" value="1"/>
</dbReference>
<name>A0A1L7D4P9_9CORY</name>
<evidence type="ECO:0008006" key="10">
    <source>
        <dbReference type="Google" id="ProtNLM"/>
    </source>
</evidence>
<dbReference type="NCBIfam" id="TIGR02937">
    <property type="entry name" value="sigma70-ECF"/>
    <property type="match status" value="1"/>
</dbReference>
<dbReference type="PANTHER" id="PTHR43133">
    <property type="entry name" value="RNA POLYMERASE ECF-TYPE SIGMA FACTO"/>
    <property type="match status" value="1"/>
</dbReference>
<keyword evidence="9" id="KW-1185">Reference proteome</keyword>
<dbReference type="EMBL" id="CP009249">
    <property type="protein sequence ID" value="APT93118.1"/>
    <property type="molecule type" value="Genomic_DNA"/>
</dbReference>
<keyword evidence="2" id="KW-0805">Transcription regulation</keyword>
<evidence type="ECO:0000313" key="8">
    <source>
        <dbReference type="EMBL" id="APT93118.1"/>
    </source>
</evidence>
<dbReference type="InterPro" id="IPR036388">
    <property type="entry name" value="WH-like_DNA-bd_sf"/>
</dbReference>
<dbReference type="KEGG" id="cpho:CPHO_09700"/>
<evidence type="ECO:0000313" key="9">
    <source>
        <dbReference type="Proteomes" id="UP000185491"/>
    </source>
</evidence>
<organism evidence="8 9">
    <name type="scientific">Corynebacterium phocae</name>
    <dbReference type="NCBI Taxonomy" id="161895"/>
    <lineage>
        <taxon>Bacteria</taxon>
        <taxon>Bacillati</taxon>
        <taxon>Actinomycetota</taxon>
        <taxon>Actinomycetes</taxon>
        <taxon>Mycobacteriales</taxon>
        <taxon>Corynebacteriaceae</taxon>
        <taxon>Corynebacterium</taxon>
    </lineage>
</organism>
<keyword evidence="4" id="KW-0238">DNA-binding</keyword>
<evidence type="ECO:0000259" key="6">
    <source>
        <dbReference type="Pfam" id="PF04542"/>
    </source>
</evidence>
<dbReference type="InterPro" id="IPR013324">
    <property type="entry name" value="RNA_pol_sigma_r3/r4-like"/>
</dbReference>
<dbReference type="InterPro" id="IPR039425">
    <property type="entry name" value="RNA_pol_sigma-70-like"/>
</dbReference>
<dbReference type="GO" id="GO:0003677">
    <property type="term" value="F:DNA binding"/>
    <property type="evidence" value="ECO:0007669"/>
    <property type="project" value="UniProtKB-KW"/>
</dbReference>
<dbReference type="CDD" id="cd06171">
    <property type="entry name" value="Sigma70_r4"/>
    <property type="match status" value="1"/>
</dbReference>
<evidence type="ECO:0000256" key="1">
    <source>
        <dbReference type="ARBA" id="ARBA00010641"/>
    </source>
</evidence>
<dbReference type="OrthoDB" id="4184921at2"/>
<dbReference type="Pfam" id="PF08281">
    <property type="entry name" value="Sigma70_r4_2"/>
    <property type="match status" value="1"/>
</dbReference>
<dbReference type="InterPro" id="IPR014284">
    <property type="entry name" value="RNA_pol_sigma-70_dom"/>
</dbReference>